<dbReference type="SMART" id="SM00463">
    <property type="entry name" value="SMR"/>
    <property type="match status" value="1"/>
</dbReference>
<feature type="region of interest" description="Disordered" evidence="1">
    <location>
        <begin position="1138"/>
        <end position="1255"/>
    </location>
</feature>
<dbReference type="InterPro" id="IPR002625">
    <property type="entry name" value="Smr_dom"/>
</dbReference>
<dbReference type="GO" id="GO:0004519">
    <property type="term" value="F:endonuclease activity"/>
    <property type="evidence" value="ECO:0007669"/>
    <property type="project" value="TreeGrafter"/>
</dbReference>
<feature type="compositionally biased region" description="Polar residues" evidence="1">
    <location>
        <begin position="805"/>
        <end position="814"/>
    </location>
</feature>
<dbReference type="InterPro" id="IPR052772">
    <property type="entry name" value="Endo/PolyKinase_Domain-Protein"/>
</dbReference>
<feature type="region of interest" description="Disordered" evidence="1">
    <location>
        <begin position="985"/>
        <end position="1008"/>
    </location>
</feature>
<accession>A0A9P6L769</accession>
<evidence type="ECO:0000313" key="3">
    <source>
        <dbReference type="EMBL" id="KAF9785202.1"/>
    </source>
</evidence>
<feature type="compositionally biased region" description="Low complexity" evidence="1">
    <location>
        <begin position="413"/>
        <end position="443"/>
    </location>
</feature>
<feature type="domain" description="Smr" evidence="2">
    <location>
        <begin position="581"/>
        <end position="633"/>
    </location>
</feature>
<dbReference type="Gene3D" id="3.30.1370.110">
    <property type="match status" value="1"/>
</dbReference>
<feature type="region of interest" description="Disordered" evidence="1">
    <location>
        <begin position="653"/>
        <end position="675"/>
    </location>
</feature>
<dbReference type="OrthoDB" id="4080456at2759"/>
<organism evidence="3 4">
    <name type="scientific">Thelephora terrestris</name>
    <dbReference type="NCBI Taxonomy" id="56493"/>
    <lineage>
        <taxon>Eukaryota</taxon>
        <taxon>Fungi</taxon>
        <taxon>Dikarya</taxon>
        <taxon>Basidiomycota</taxon>
        <taxon>Agaricomycotina</taxon>
        <taxon>Agaricomycetes</taxon>
        <taxon>Thelephorales</taxon>
        <taxon>Thelephoraceae</taxon>
        <taxon>Thelephora</taxon>
    </lineage>
</organism>
<feature type="compositionally biased region" description="Polar residues" evidence="1">
    <location>
        <begin position="144"/>
        <end position="162"/>
    </location>
</feature>
<dbReference type="PROSITE" id="PS50828">
    <property type="entry name" value="SMR"/>
    <property type="match status" value="1"/>
</dbReference>
<reference evidence="3" key="2">
    <citation type="submission" date="2020-11" db="EMBL/GenBank/DDBJ databases">
        <authorList>
            <consortium name="DOE Joint Genome Institute"/>
            <person name="Kuo A."/>
            <person name="Miyauchi S."/>
            <person name="Kiss E."/>
            <person name="Drula E."/>
            <person name="Kohler A."/>
            <person name="Sanchez-Garcia M."/>
            <person name="Andreopoulos B."/>
            <person name="Barry K.W."/>
            <person name="Bonito G."/>
            <person name="Buee M."/>
            <person name="Carver A."/>
            <person name="Chen C."/>
            <person name="Cichocki N."/>
            <person name="Clum A."/>
            <person name="Culley D."/>
            <person name="Crous P.W."/>
            <person name="Fauchery L."/>
            <person name="Girlanda M."/>
            <person name="Hayes R."/>
            <person name="Keri Z."/>
            <person name="Labutti K."/>
            <person name="Lipzen A."/>
            <person name="Lombard V."/>
            <person name="Magnuson J."/>
            <person name="Maillard F."/>
            <person name="Morin E."/>
            <person name="Murat C."/>
            <person name="Nolan M."/>
            <person name="Ohm R."/>
            <person name="Pangilinan J."/>
            <person name="Pereira M."/>
            <person name="Perotto S."/>
            <person name="Peter M."/>
            <person name="Riley R."/>
            <person name="Sitrit Y."/>
            <person name="Stielow B."/>
            <person name="Szollosi G."/>
            <person name="Zifcakova L."/>
            <person name="Stursova M."/>
            <person name="Spatafora J.W."/>
            <person name="Tedersoo L."/>
            <person name="Vaario L.-M."/>
            <person name="Yamada A."/>
            <person name="Yan M."/>
            <person name="Wang P."/>
            <person name="Xu J."/>
            <person name="Bruns T."/>
            <person name="Baldrian P."/>
            <person name="Vilgalys R."/>
            <person name="Henrissat B."/>
            <person name="Grigoriev I.V."/>
            <person name="Hibbett D."/>
            <person name="Nagy L.G."/>
            <person name="Martin F.M."/>
        </authorList>
    </citation>
    <scope>NUCLEOTIDE SEQUENCE</scope>
    <source>
        <strain evidence="3">UH-Tt-Lm1</strain>
    </source>
</reference>
<feature type="region of interest" description="Disordered" evidence="1">
    <location>
        <begin position="688"/>
        <end position="731"/>
    </location>
</feature>
<feature type="compositionally biased region" description="Basic residues" evidence="1">
    <location>
        <begin position="825"/>
        <end position="834"/>
    </location>
</feature>
<feature type="compositionally biased region" description="Low complexity" evidence="1">
    <location>
        <begin position="911"/>
        <end position="920"/>
    </location>
</feature>
<keyword evidence="4" id="KW-1185">Reference proteome</keyword>
<sequence>MEPARAPVLEWRAPSQHEGAASHCSCKAFENCGFAWVSTSIICVLQLCQNFPPLPLSKISHIIMDALRERMESIYCPPLDTSLFAVLFADLEDECKTSKISKPTKQQIAKLQKTLSTLSAGAAENCGDPNGQLNGALSDAPRSVWSSDDTPEWSSGDVTTSSSEVSNAHFPQFAFLQAAFPHIEPTLLRAIIGAVGGPDGSADMEDVIEEVLNRENRREREERGIDVDTLLDDRPKNKPRVGTVPSAKKKKGIKLVINDIRQQHQLSPNSLKGSAPPNPWAQTVSLSTHLATLVPSCSANHFQSAFHDPKHPSPCKALRHTLQQINATLHPRSDELSEQETQHLFGLFDALRAFPVYESMTAQQQDQLLSDARLALRATGGVPDLALDIILKLLELDCDLDVGIYHSAPSIPLSPTLLSPTSPHSKPRPSSSQWATSASTAMSPVSPVNKNDDLGEDWNYIPEKPKNGPHYLAESIPAYDPNRKARVKGSGNGFGKGGKGDIGELGPMQRIARLHKSRNRILREATRYWKGGNAGNRGGEVAQYFADRARQAQIQAKEEELQIVRDMVYSTRKIVNGRTAIDLHGATLAEAFQIVEEMVYETPPTKAKPLQIITGRGAHSANGVGVLRPALKNKLTELGWDMQTRRKVITYKSRNRRKRDQDDEPDSILTSPLSEIDKDETTLTEMSRRIGKRSRLHAATSVPHPSAVVTKDPVPAKSSKRPRVANVPAVPSGTLSTVFNAKLHANSFQTPVTSAFSPAKHTSSGSLNHRSASSLSPVPLTKPAFNSDYKENLVTSRPHTDLASPFNSHPNSRDASPIKFQSKPKPTKRPRAKSRTLSAHLSENRDFSAPATDAAPSPDRKKTKTLHHGRNPSLPSFAVDDSPDWLNYAEAKPRKLVRGGVRRNVRGKPRSISSVSSSGSQPRPQLLPIHHPSFSLELPLAFSTPPTNRRFDSSPHDSLNWSGICLAQKFLDTDVEDVEMADAEPFTPDSASRMPRTSKSRRQTVHVSHDSLFSSMEISDSSSASTITCVPAPVSSDRNTGNESSTSTALNSLMSLTGTLEPTDAKGLLNLSPAFGQAPDDAGGIDWMADQEGVPNALAEDQRKGQSSHRRSSSACLDDLEALGTKVSEMNLEAPLNRARSMPTVPENNQAQQGEKPVAGSSKNAAERASRKRSDTIKASDYNPGKIPQPRVVWLKPAPAPKRKAPARKRSGTVTQRDFQASVRVCKDGRVTEIDDGLPLSPQKAEESDDELLLK</sequence>
<feature type="compositionally biased region" description="Low complexity" evidence="1">
    <location>
        <begin position="848"/>
        <end position="857"/>
    </location>
</feature>
<feature type="region of interest" description="Disordered" evidence="1">
    <location>
        <begin position="899"/>
        <end position="929"/>
    </location>
</feature>
<dbReference type="PANTHER" id="PTHR46535">
    <property type="entry name" value="NEDD4-BINDING PROTEIN 2"/>
    <property type="match status" value="1"/>
</dbReference>
<protein>
    <recommendedName>
        <fullName evidence="2">Smr domain-containing protein</fullName>
    </recommendedName>
</protein>
<evidence type="ECO:0000256" key="1">
    <source>
        <dbReference type="SAM" id="MobiDB-lite"/>
    </source>
</evidence>
<dbReference type="AlphaFoldDB" id="A0A9P6L769"/>
<proteinExistence type="predicted"/>
<feature type="region of interest" description="Disordered" evidence="1">
    <location>
        <begin position="413"/>
        <end position="456"/>
    </location>
</feature>
<dbReference type="Pfam" id="PF01713">
    <property type="entry name" value="Smr"/>
    <property type="match status" value="1"/>
</dbReference>
<reference evidence="3" key="1">
    <citation type="journal article" date="2020" name="Nat. Commun.">
        <title>Large-scale genome sequencing of mycorrhizal fungi provides insights into the early evolution of symbiotic traits.</title>
        <authorList>
            <person name="Miyauchi S."/>
            <person name="Kiss E."/>
            <person name="Kuo A."/>
            <person name="Drula E."/>
            <person name="Kohler A."/>
            <person name="Sanchez-Garcia M."/>
            <person name="Morin E."/>
            <person name="Andreopoulos B."/>
            <person name="Barry K.W."/>
            <person name="Bonito G."/>
            <person name="Buee M."/>
            <person name="Carver A."/>
            <person name="Chen C."/>
            <person name="Cichocki N."/>
            <person name="Clum A."/>
            <person name="Culley D."/>
            <person name="Crous P.W."/>
            <person name="Fauchery L."/>
            <person name="Girlanda M."/>
            <person name="Hayes R.D."/>
            <person name="Keri Z."/>
            <person name="LaButti K."/>
            <person name="Lipzen A."/>
            <person name="Lombard V."/>
            <person name="Magnuson J."/>
            <person name="Maillard F."/>
            <person name="Murat C."/>
            <person name="Nolan M."/>
            <person name="Ohm R.A."/>
            <person name="Pangilinan J."/>
            <person name="Pereira M.F."/>
            <person name="Perotto S."/>
            <person name="Peter M."/>
            <person name="Pfister S."/>
            <person name="Riley R."/>
            <person name="Sitrit Y."/>
            <person name="Stielow J.B."/>
            <person name="Szollosi G."/>
            <person name="Zifcakova L."/>
            <person name="Stursova M."/>
            <person name="Spatafora J.W."/>
            <person name="Tedersoo L."/>
            <person name="Vaario L.M."/>
            <person name="Yamada A."/>
            <person name="Yan M."/>
            <person name="Wang P."/>
            <person name="Xu J."/>
            <person name="Bruns T."/>
            <person name="Baldrian P."/>
            <person name="Vilgalys R."/>
            <person name="Dunand C."/>
            <person name="Henrissat B."/>
            <person name="Grigoriev I.V."/>
            <person name="Hibbett D."/>
            <person name="Nagy L.G."/>
            <person name="Martin F.M."/>
        </authorList>
    </citation>
    <scope>NUCLEOTIDE SEQUENCE</scope>
    <source>
        <strain evidence="3">UH-Tt-Lm1</strain>
    </source>
</reference>
<feature type="compositionally biased region" description="Basic residues" evidence="1">
    <location>
        <begin position="861"/>
        <end position="870"/>
    </location>
</feature>
<dbReference type="SUPFAM" id="SSF160443">
    <property type="entry name" value="SMR domain-like"/>
    <property type="match status" value="1"/>
</dbReference>
<feature type="compositionally biased region" description="Basic and acidic residues" evidence="1">
    <location>
        <begin position="1165"/>
        <end position="1178"/>
    </location>
</feature>
<comment type="caution">
    <text evidence="3">The sequence shown here is derived from an EMBL/GenBank/DDBJ whole genome shotgun (WGS) entry which is preliminary data.</text>
</comment>
<feature type="compositionally biased region" description="Basic residues" evidence="1">
    <location>
        <begin position="899"/>
        <end position="909"/>
    </location>
</feature>
<feature type="compositionally biased region" description="Basic residues" evidence="1">
    <location>
        <begin position="1201"/>
        <end position="1211"/>
    </location>
</feature>
<evidence type="ECO:0000313" key="4">
    <source>
        <dbReference type="Proteomes" id="UP000736335"/>
    </source>
</evidence>
<feature type="region of interest" description="Disordered" evidence="1">
    <location>
        <begin position="754"/>
        <end position="783"/>
    </location>
</feature>
<evidence type="ECO:0000259" key="2">
    <source>
        <dbReference type="PROSITE" id="PS50828"/>
    </source>
</evidence>
<dbReference type="GO" id="GO:0005634">
    <property type="term" value="C:nucleus"/>
    <property type="evidence" value="ECO:0007669"/>
    <property type="project" value="TreeGrafter"/>
</dbReference>
<feature type="region of interest" description="Disordered" evidence="1">
    <location>
        <begin position="798"/>
        <end position="879"/>
    </location>
</feature>
<feature type="compositionally biased region" description="Polar residues" evidence="1">
    <location>
        <begin position="754"/>
        <end position="776"/>
    </location>
</feature>
<gene>
    <name evidence="3" type="ORF">BJ322DRAFT_1108660</name>
</gene>
<dbReference type="EMBL" id="WIUZ02000007">
    <property type="protein sequence ID" value="KAF9785202.1"/>
    <property type="molecule type" value="Genomic_DNA"/>
</dbReference>
<name>A0A9P6L769_9AGAM</name>
<dbReference type="PANTHER" id="PTHR46535:SF1">
    <property type="entry name" value="NEDD4-BINDING PROTEIN 2"/>
    <property type="match status" value="1"/>
</dbReference>
<feature type="region of interest" description="Disordered" evidence="1">
    <location>
        <begin position="129"/>
        <end position="162"/>
    </location>
</feature>
<dbReference type="Proteomes" id="UP000736335">
    <property type="component" value="Unassembled WGS sequence"/>
</dbReference>
<dbReference type="InterPro" id="IPR036063">
    <property type="entry name" value="Smr_dom_sf"/>
</dbReference>